<reference evidence="7" key="1">
    <citation type="journal article" date="2020" name="Stud. Mycol.">
        <title>101 Dothideomycetes genomes: a test case for predicting lifestyles and emergence of pathogens.</title>
        <authorList>
            <person name="Haridas S."/>
            <person name="Albert R."/>
            <person name="Binder M."/>
            <person name="Bloem J."/>
            <person name="Labutti K."/>
            <person name="Salamov A."/>
            <person name="Andreopoulos B."/>
            <person name="Baker S."/>
            <person name="Barry K."/>
            <person name="Bills G."/>
            <person name="Bluhm B."/>
            <person name="Cannon C."/>
            <person name="Castanera R."/>
            <person name="Culley D."/>
            <person name="Daum C."/>
            <person name="Ezra D."/>
            <person name="Gonzalez J."/>
            <person name="Henrissat B."/>
            <person name="Kuo A."/>
            <person name="Liang C."/>
            <person name="Lipzen A."/>
            <person name="Lutzoni F."/>
            <person name="Magnuson J."/>
            <person name="Mondo S."/>
            <person name="Nolan M."/>
            <person name="Ohm R."/>
            <person name="Pangilinan J."/>
            <person name="Park H.-J."/>
            <person name="Ramirez L."/>
            <person name="Alfaro M."/>
            <person name="Sun H."/>
            <person name="Tritt A."/>
            <person name="Yoshinaga Y."/>
            <person name="Zwiers L.-H."/>
            <person name="Turgeon B."/>
            <person name="Goodwin S."/>
            <person name="Spatafora J."/>
            <person name="Crous P."/>
            <person name="Grigoriev I."/>
        </authorList>
    </citation>
    <scope>NUCLEOTIDE SEQUENCE</scope>
    <source>
        <strain evidence="7">CBS 207.26</strain>
    </source>
</reference>
<proteinExistence type="inferred from homology"/>
<sequence>MGNQISTALNSTWDYVKETVGKVFREIAPPIVQYVVKHPIRTAFQVANFTLLFFPGLLFAPVLGLLGWTAVGVRAGSIAAGIQSTIGATGAGGVFATLQSVAMRGYGAARLASAASAAAAAAEGVKAAVQTDNRGEMDMKREDTE</sequence>
<organism evidence="7 8">
    <name type="scientific">Zopfia rhizophila CBS 207.26</name>
    <dbReference type="NCBI Taxonomy" id="1314779"/>
    <lineage>
        <taxon>Eukaryota</taxon>
        <taxon>Fungi</taxon>
        <taxon>Dikarya</taxon>
        <taxon>Ascomycota</taxon>
        <taxon>Pezizomycotina</taxon>
        <taxon>Dothideomycetes</taxon>
        <taxon>Dothideomycetes incertae sedis</taxon>
        <taxon>Zopfiaceae</taxon>
        <taxon>Zopfia</taxon>
    </lineage>
</organism>
<keyword evidence="8" id="KW-1185">Reference proteome</keyword>
<evidence type="ECO:0000313" key="8">
    <source>
        <dbReference type="Proteomes" id="UP000800200"/>
    </source>
</evidence>
<keyword evidence="4 6" id="KW-1133">Transmembrane helix</keyword>
<dbReference type="EMBL" id="ML994673">
    <property type="protein sequence ID" value="KAF2178695.1"/>
    <property type="molecule type" value="Genomic_DNA"/>
</dbReference>
<dbReference type="GO" id="GO:0016020">
    <property type="term" value="C:membrane"/>
    <property type="evidence" value="ECO:0007669"/>
    <property type="project" value="UniProtKB-SubCell"/>
</dbReference>
<dbReference type="Pfam" id="PF06140">
    <property type="entry name" value="Ifi-6-16"/>
    <property type="match status" value="1"/>
</dbReference>
<gene>
    <name evidence="7" type="ORF">K469DRAFT_598545</name>
</gene>
<dbReference type="PANTHER" id="PTHR16932">
    <property type="entry name" value="INTERFERON ALPHA-INDUCIBLE PROTEIN 27"/>
    <property type="match status" value="1"/>
</dbReference>
<accession>A0A6A6DHU0</accession>
<keyword evidence="3 6" id="KW-0812">Transmembrane</keyword>
<evidence type="ECO:0000256" key="6">
    <source>
        <dbReference type="SAM" id="Phobius"/>
    </source>
</evidence>
<dbReference type="InterPro" id="IPR009311">
    <property type="entry name" value="IFI6/IFI27-like"/>
</dbReference>
<dbReference type="Gene3D" id="6.10.110.10">
    <property type="match status" value="1"/>
</dbReference>
<evidence type="ECO:0000256" key="1">
    <source>
        <dbReference type="ARBA" id="ARBA00004141"/>
    </source>
</evidence>
<dbReference type="AlphaFoldDB" id="A0A6A6DHU0"/>
<evidence type="ECO:0000256" key="5">
    <source>
        <dbReference type="ARBA" id="ARBA00023136"/>
    </source>
</evidence>
<dbReference type="PANTHER" id="PTHR16932:SF18">
    <property type="entry name" value="INTERFERON, ALPHA-INDUCIBLE PROTEIN 27-LIKE 2"/>
    <property type="match status" value="1"/>
</dbReference>
<name>A0A6A6DHU0_9PEZI</name>
<comment type="subcellular location">
    <subcellularLocation>
        <location evidence="1">Membrane</location>
        <topology evidence="1">Multi-pass membrane protein</topology>
    </subcellularLocation>
</comment>
<feature type="transmembrane region" description="Helical" evidence="6">
    <location>
        <begin position="46"/>
        <end position="71"/>
    </location>
</feature>
<evidence type="ECO:0000256" key="2">
    <source>
        <dbReference type="ARBA" id="ARBA00007262"/>
    </source>
</evidence>
<evidence type="ECO:0000256" key="3">
    <source>
        <dbReference type="ARBA" id="ARBA00022692"/>
    </source>
</evidence>
<protein>
    <submittedName>
        <fullName evidence="7">Uncharacterized protein</fullName>
    </submittedName>
</protein>
<dbReference type="Proteomes" id="UP000800200">
    <property type="component" value="Unassembled WGS sequence"/>
</dbReference>
<evidence type="ECO:0000313" key="7">
    <source>
        <dbReference type="EMBL" id="KAF2178695.1"/>
    </source>
</evidence>
<evidence type="ECO:0000256" key="4">
    <source>
        <dbReference type="ARBA" id="ARBA00022989"/>
    </source>
</evidence>
<feature type="transmembrane region" description="Helical" evidence="6">
    <location>
        <begin position="77"/>
        <end position="98"/>
    </location>
</feature>
<keyword evidence="5 6" id="KW-0472">Membrane</keyword>
<dbReference type="InterPro" id="IPR038213">
    <property type="entry name" value="IFI6/IFI27-like_sf"/>
</dbReference>
<dbReference type="OrthoDB" id="440424at2759"/>
<comment type="similarity">
    <text evidence="2">Belongs to the IFI6/IFI27 family.</text>
</comment>